<dbReference type="AlphaFoldDB" id="A0A8T3ADF9"/>
<evidence type="ECO:0000313" key="3">
    <source>
        <dbReference type="Proteomes" id="UP000829196"/>
    </source>
</evidence>
<organism evidence="2 3">
    <name type="scientific">Dendrobium nobile</name>
    <name type="common">Orchid</name>
    <dbReference type="NCBI Taxonomy" id="94219"/>
    <lineage>
        <taxon>Eukaryota</taxon>
        <taxon>Viridiplantae</taxon>
        <taxon>Streptophyta</taxon>
        <taxon>Embryophyta</taxon>
        <taxon>Tracheophyta</taxon>
        <taxon>Spermatophyta</taxon>
        <taxon>Magnoliopsida</taxon>
        <taxon>Liliopsida</taxon>
        <taxon>Asparagales</taxon>
        <taxon>Orchidaceae</taxon>
        <taxon>Epidendroideae</taxon>
        <taxon>Malaxideae</taxon>
        <taxon>Dendrobiinae</taxon>
        <taxon>Dendrobium</taxon>
    </lineage>
</organism>
<dbReference type="Proteomes" id="UP000829196">
    <property type="component" value="Unassembled WGS sequence"/>
</dbReference>
<keyword evidence="3" id="KW-1185">Reference proteome</keyword>
<comment type="caution">
    <text evidence="2">The sequence shown here is derived from an EMBL/GenBank/DDBJ whole genome shotgun (WGS) entry which is preliminary data.</text>
</comment>
<gene>
    <name evidence="2" type="ORF">KFK09_024321</name>
</gene>
<evidence type="ECO:0000256" key="1">
    <source>
        <dbReference type="SAM" id="MobiDB-lite"/>
    </source>
</evidence>
<feature type="compositionally biased region" description="Basic and acidic residues" evidence="1">
    <location>
        <begin position="1"/>
        <end position="10"/>
    </location>
</feature>
<protein>
    <submittedName>
        <fullName evidence="2">Uncharacterized protein</fullName>
    </submittedName>
</protein>
<name>A0A8T3ADF9_DENNO</name>
<feature type="compositionally biased region" description="Basic residues" evidence="1">
    <location>
        <begin position="11"/>
        <end position="28"/>
    </location>
</feature>
<feature type="region of interest" description="Disordered" evidence="1">
    <location>
        <begin position="1"/>
        <end position="28"/>
    </location>
</feature>
<proteinExistence type="predicted"/>
<dbReference type="EMBL" id="JAGYWB010000017">
    <property type="protein sequence ID" value="KAI0494190.1"/>
    <property type="molecule type" value="Genomic_DNA"/>
</dbReference>
<sequence length="89" mass="10442">MTKQADESKSYRYHRGGSQRRNPRSHCRTRTTALHLFVKNTREEDDCMKLLGYIRRQTPAIMDLHGGDLASPSQFWIRKPLLPHHHCLS</sequence>
<accession>A0A8T3ADF9</accession>
<reference evidence="2" key="1">
    <citation type="journal article" date="2022" name="Front. Genet.">
        <title>Chromosome-Scale Assembly of the Dendrobium nobile Genome Provides Insights Into the Molecular Mechanism of the Biosynthesis of the Medicinal Active Ingredient of Dendrobium.</title>
        <authorList>
            <person name="Xu Q."/>
            <person name="Niu S.-C."/>
            <person name="Li K.-L."/>
            <person name="Zheng P.-J."/>
            <person name="Zhang X.-J."/>
            <person name="Jia Y."/>
            <person name="Liu Y."/>
            <person name="Niu Y.-X."/>
            <person name="Yu L.-H."/>
            <person name="Chen D.-F."/>
            <person name="Zhang G.-Q."/>
        </authorList>
    </citation>
    <scope>NUCLEOTIDE SEQUENCE</scope>
    <source>
        <tissue evidence="2">Leaf</tissue>
    </source>
</reference>
<evidence type="ECO:0000313" key="2">
    <source>
        <dbReference type="EMBL" id="KAI0494190.1"/>
    </source>
</evidence>